<comment type="caution">
    <text evidence="1">The sequence shown here is derived from an EMBL/GenBank/DDBJ whole genome shotgun (WGS) entry which is preliminary data.</text>
</comment>
<keyword evidence="1" id="KW-0449">Lipoprotein</keyword>
<dbReference type="AlphaFoldDB" id="Q1MZI6"/>
<evidence type="ECO:0000313" key="2">
    <source>
        <dbReference type="Proteomes" id="UP000004263"/>
    </source>
</evidence>
<dbReference type="EMBL" id="AAQH01000018">
    <property type="protein sequence ID" value="EAT11425.1"/>
    <property type="molecule type" value="Genomic_DNA"/>
</dbReference>
<keyword evidence="2" id="KW-1185">Reference proteome</keyword>
<protein>
    <submittedName>
        <fullName evidence="1">Apolipoprotein N-acyltransferase</fullName>
        <ecNumber evidence="1">2.3.1.-</ecNumber>
    </submittedName>
</protein>
<gene>
    <name evidence="1" type="primary">lnt</name>
    <name evidence="1" type="ORF">RED65_05897</name>
</gene>
<dbReference type="EC" id="2.3.1.-" evidence="1"/>
<sequence length="124" mass="13514">MIIEGSSDIIVRCEFFADASQPCQYLTFRNGFVLVLGPSFMALYKSQDAINDPLGNGLKAIVDLPADQSLSFHKDNGFVTEFSAGFVGLHADKAILITPNDIQLFPSKLDALHNQNEIARLALA</sequence>
<dbReference type="GO" id="GO:0016746">
    <property type="term" value="F:acyltransferase activity"/>
    <property type="evidence" value="ECO:0007669"/>
    <property type="project" value="UniProtKB-KW"/>
</dbReference>
<dbReference type="HOGENOM" id="CLU_162568_0_0_6"/>
<proteinExistence type="predicted"/>
<reference evidence="1 2" key="1">
    <citation type="submission" date="2006-03" db="EMBL/GenBank/DDBJ databases">
        <authorList>
            <person name="Pinhassi J."/>
            <person name="Pedros-Alio C."/>
            <person name="Ferriera S."/>
            <person name="Johnson J."/>
            <person name="Kravitz S."/>
            <person name="Halpern A."/>
            <person name="Remington K."/>
            <person name="Beeson K."/>
            <person name="Tran B."/>
            <person name="Rogers Y.-H."/>
            <person name="Friedman R."/>
            <person name="Venter J.C."/>
        </authorList>
    </citation>
    <scope>NUCLEOTIDE SEQUENCE [LARGE SCALE GENOMIC DNA]</scope>
    <source>
        <strain evidence="1 2">RED65</strain>
    </source>
</reference>
<evidence type="ECO:0000313" key="1">
    <source>
        <dbReference type="EMBL" id="EAT11425.1"/>
    </source>
</evidence>
<dbReference type="RefSeq" id="WP_007016644.1">
    <property type="nucleotide sequence ID" value="NZ_AAQH01000018.1"/>
</dbReference>
<organism evidence="1 2">
    <name type="scientific">Bermanella marisrubri</name>
    <dbReference type="NCBI Taxonomy" id="207949"/>
    <lineage>
        <taxon>Bacteria</taxon>
        <taxon>Pseudomonadati</taxon>
        <taxon>Pseudomonadota</taxon>
        <taxon>Gammaproteobacteria</taxon>
        <taxon>Oceanospirillales</taxon>
        <taxon>Oceanospirillaceae</taxon>
        <taxon>Bermanella</taxon>
    </lineage>
</organism>
<dbReference type="Proteomes" id="UP000004263">
    <property type="component" value="Unassembled WGS sequence"/>
</dbReference>
<keyword evidence="1" id="KW-0012">Acyltransferase</keyword>
<dbReference type="OrthoDB" id="6196008at2"/>
<accession>Q1MZI6</accession>
<keyword evidence="1" id="KW-0808">Transferase</keyword>
<name>Q1MZI6_9GAMM</name>